<proteinExistence type="predicted"/>
<gene>
    <name evidence="7" type="ORF">Q2362_02630</name>
</gene>
<protein>
    <submittedName>
        <fullName evidence="7">Transporter</fullName>
    </submittedName>
</protein>
<evidence type="ECO:0000256" key="5">
    <source>
        <dbReference type="ARBA" id="ARBA00023136"/>
    </source>
</evidence>
<organism evidence="7 8">
    <name type="scientific">Campylobacter magnus</name>
    <dbReference type="NCBI Taxonomy" id="3026462"/>
    <lineage>
        <taxon>Bacteria</taxon>
        <taxon>Pseudomonadati</taxon>
        <taxon>Campylobacterota</taxon>
        <taxon>Epsilonproteobacteria</taxon>
        <taxon>Campylobacterales</taxon>
        <taxon>Campylobacteraceae</taxon>
        <taxon>Campylobacter</taxon>
    </lineage>
</organism>
<feature type="transmembrane region" description="Helical" evidence="6">
    <location>
        <begin position="203"/>
        <end position="223"/>
    </location>
</feature>
<comment type="subcellular location">
    <subcellularLocation>
        <location evidence="1">Cell membrane</location>
        <topology evidence="1">Multi-pass membrane protein</topology>
    </subcellularLocation>
</comment>
<dbReference type="PANTHER" id="PTHR11384">
    <property type="entry name" value="ATP-BINDING CASSETTE, SUB-FAMILY D MEMBER"/>
    <property type="match status" value="1"/>
</dbReference>
<comment type="caution">
    <text evidence="7">The sequence shown here is derived from an EMBL/GenBank/DDBJ whole genome shotgun (WGS) entry which is preliminary data.</text>
</comment>
<feature type="transmembrane region" description="Helical" evidence="6">
    <location>
        <begin position="164"/>
        <end position="183"/>
    </location>
</feature>
<keyword evidence="3 6" id="KW-0812">Transmembrane</keyword>
<feature type="transmembrane region" description="Helical" evidence="6">
    <location>
        <begin position="96"/>
        <end position="122"/>
    </location>
</feature>
<dbReference type="PANTHER" id="PTHR11384:SF59">
    <property type="entry name" value="LYSOSOMAL COBALAMIN TRANSPORTER ABCD4"/>
    <property type="match status" value="1"/>
</dbReference>
<sequence>MIKSFFADKKWALWAYGGLLTLIISLVFQTQLNVMINEWYKSFYDLAQNAADYSSYEDLLACEETAQKNEQNATLACAQLKSAAQSDKVLQFWEQIFRFLAIAMPYVIIYTLTTFFASHWCFRWREAMTFSYLSAWRACKSDIEGSSQRMQEDIYRFAKITESLGLAVLRAIMTLVAFIPVLWTLSSGVDLPFIRDVSGSLVWIALAVSLGGLVISWFVGIKLPKLEYNIQKSEAAFRKELVFAEDDKLHFASPAAVLSLFTGVKLSFYRLFLHYGYFNIWLISFSQFMVIVPYMIMGVGLFSGVITLGILVQVSNAFAQVRESFSVFIDNWTTITELRSIHKRLSEFEENIGYKG</sequence>
<feature type="transmembrane region" description="Helical" evidence="6">
    <location>
        <begin position="268"/>
        <end position="285"/>
    </location>
</feature>
<name>A0ABT8T5R2_9BACT</name>
<evidence type="ECO:0000313" key="7">
    <source>
        <dbReference type="EMBL" id="MDO2408995.1"/>
    </source>
</evidence>
<accession>A0ABT8T5R2</accession>
<keyword evidence="4 6" id="KW-1133">Transmembrane helix</keyword>
<evidence type="ECO:0000256" key="2">
    <source>
        <dbReference type="ARBA" id="ARBA00022448"/>
    </source>
</evidence>
<evidence type="ECO:0000256" key="1">
    <source>
        <dbReference type="ARBA" id="ARBA00004651"/>
    </source>
</evidence>
<keyword evidence="8" id="KW-1185">Reference proteome</keyword>
<dbReference type="Proteomes" id="UP001171111">
    <property type="component" value="Unassembled WGS sequence"/>
</dbReference>
<dbReference type="InterPro" id="IPR036640">
    <property type="entry name" value="ABC1_TM_sf"/>
</dbReference>
<reference evidence="7 8" key="1">
    <citation type="submission" date="2023-06" db="EMBL/GenBank/DDBJ databases">
        <title>Campylobacter magnum sp. nov., isolated from cecal contents of domestic pigs (Sus scrofa domesticus).</title>
        <authorList>
            <person name="Papic B."/>
            <person name="Gruntar I."/>
        </authorList>
    </citation>
    <scope>NUCLEOTIDE SEQUENCE [LARGE SCALE GENOMIC DNA]</scope>
    <source>
        <strain evidence="8">34484-21</strain>
    </source>
</reference>
<feature type="transmembrane region" description="Helical" evidence="6">
    <location>
        <begin position="291"/>
        <end position="312"/>
    </location>
</feature>
<evidence type="ECO:0000256" key="6">
    <source>
        <dbReference type="SAM" id="Phobius"/>
    </source>
</evidence>
<dbReference type="Pfam" id="PF05992">
    <property type="entry name" value="SbmA_BacA"/>
    <property type="match status" value="2"/>
</dbReference>
<dbReference type="EMBL" id="JAULJQ010000002">
    <property type="protein sequence ID" value="MDO2408995.1"/>
    <property type="molecule type" value="Genomic_DNA"/>
</dbReference>
<keyword evidence="5 6" id="KW-0472">Membrane</keyword>
<dbReference type="InterPro" id="IPR050835">
    <property type="entry name" value="ABC_transporter_sub-D"/>
</dbReference>
<dbReference type="NCBIfam" id="NF009036">
    <property type="entry name" value="PRK12369.1"/>
    <property type="match status" value="1"/>
</dbReference>
<dbReference type="SUPFAM" id="SSF90123">
    <property type="entry name" value="ABC transporter transmembrane region"/>
    <property type="match status" value="1"/>
</dbReference>
<dbReference type="InterPro" id="IPR009248">
    <property type="entry name" value="SbmA_BacA"/>
</dbReference>
<evidence type="ECO:0000313" key="8">
    <source>
        <dbReference type="Proteomes" id="UP001171111"/>
    </source>
</evidence>
<evidence type="ECO:0000256" key="4">
    <source>
        <dbReference type="ARBA" id="ARBA00022989"/>
    </source>
</evidence>
<dbReference type="RefSeq" id="WP_273932560.1">
    <property type="nucleotide sequence ID" value="NZ_JAQSLK010000004.1"/>
</dbReference>
<evidence type="ECO:0000256" key="3">
    <source>
        <dbReference type="ARBA" id="ARBA00022692"/>
    </source>
</evidence>
<keyword evidence="2" id="KW-0813">Transport</keyword>
<feature type="transmembrane region" description="Helical" evidence="6">
    <location>
        <begin position="12"/>
        <end position="32"/>
    </location>
</feature>